<keyword evidence="4" id="KW-0256">Endoplasmic reticulum</keyword>
<evidence type="ECO:0000313" key="8">
    <source>
        <dbReference type="EMBL" id="WVN85366.1"/>
    </source>
</evidence>
<dbReference type="Pfam" id="PF00173">
    <property type="entry name" value="Cyt-b5"/>
    <property type="match status" value="1"/>
</dbReference>
<dbReference type="KEGG" id="cdep:91084727"/>
<protein>
    <recommendedName>
        <fullName evidence="7">Cytochrome b5 heme-binding domain-containing protein</fullName>
    </recommendedName>
</protein>
<dbReference type="Gene3D" id="3.10.120.10">
    <property type="entry name" value="Cytochrome b5-like heme/steroid binding domain"/>
    <property type="match status" value="1"/>
</dbReference>
<dbReference type="EMBL" id="CP143784">
    <property type="protein sequence ID" value="WVN85366.1"/>
    <property type="molecule type" value="Genomic_DNA"/>
</dbReference>
<dbReference type="SMART" id="SM01117">
    <property type="entry name" value="Cyt-b5"/>
    <property type="match status" value="1"/>
</dbReference>
<evidence type="ECO:0000256" key="4">
    <source>
        <dbReference type="ARBA" id="ARBA00022824"/>
    </source>
</evidence>
<dbReference type="InterPro" id="IPR036400">
    <property type="entry name" value="Cyt_B5-like_heme/steroid_sf"/>
</dbReference>
<dbReference type="PANTHER" id="PTHR10281">
    <property type="entry name" value="MEMBRANE-ASSOCIATED PROGESTERONE RECEPTOR COMPONENT-RELATED"/>
    <property type="match status" value="1"/>
</dbReference>
<dbReference type="Proteomes" id="UP000094043">
    <property type="component" value="Chromosome 1"/>
</dbReference>
<dbReference type="GO" id="GO:0046872">
    <property type="term" value="F:metal ion binding"/>
    <property type="evidence" value="ECO:0007669"/>
    <property type="project" value="UniProtKB-KW"/>
</dbReference>
<comment type="similarity">
    <text evidence="6">Belongs to the cytochrome b5 family. MAPR subfamily.</text>
</comment>
<name>A0AAJ8LZ17_9TREE</name>
<keyword evidence="5" id="KW-0408">Iron</keyword>
<reference evidence="8" key="3">
    <citation type="submission" date="2024-01" db="EMBL/GenBank/DDBJ databases">
        <authorList>
            <person name="Coelho M.A."/>
            <person name="David-Palma M."/>
            <person name="Shea T."/>
            <person name="Sun S."/>
            <person name="Cuomo C.A."/>
            <person name="Heitman J."/>
        </authorList>
    </citation>
    <scope>NUCLEOTIDE SEQUENCE</scope>
    <source>
        <strain evidence="8">CBS 7841</strain>
    </source>
</reference>
<gene>
    <name evidence="8" type="ORF">L203_100511</name>
</gene>
<dbReference type="RefSeq" id="XP_066066067.1">
    <property type="nucleotide sequence ID" value="XM_066209970.1"/>
</dbReference>
<dbReference type="SUPFAM" id="SSF55856">
    <property type="entry name" value="Cytochrome b5-like heme/steroid binding domain"/>
    <property type="match status" value="1"/>
</dbReference>
<evidence type="ECO:0000259" key="7">
    <source>
        <dbReference type="SMART" id="SM01117"/>
    </source>
</evidence>
<evidence type="ECO:0000256" key="5">
    <source>
        <dbReference type="ARBA" id="ARBA00023004"/>
    </source>
</evidence>
<organism evidence="8 9">
    <name type="scientific">Cryptococcus depauperatus CBS 7841</name>
    <dbReference type="NCBI Taxonomy" id="1295531"/>
    <lineage>
        <taxon>Eukaryota</taxon>
        <taxon>Fungi</taxon>
        <taxon>Dikarya</taxon>
        <taxon>Basidiomycota</taxon>
        <taxon>Agaricomycotina</taxon>
        <taxon>Tremellomycetes</taxon>
        <taxon>Tremellales</taxon>
        <taxon>Cryptococcaceae</taxon>
        <taxon>Cryptococcus</taxon>
    </lineage>
</organism>
<dbReference type="GO" id="GO:0005783">
    <property type="term" value="C:endoplasmic reticulum"/>
    <property type="evidence" value="ECO:0007669"/>
    <property type="project" value="UniProtKB-SubCell"/>
</dbReference>
<evidence type="ECO:0000256" key="3">
    <source>
        <dbReference type="ARBA" id="ARBA00022723"/>
    </source>
</evidence>
<accession>A0AAJ8LZ17</accession>
<sequence>MSLENPLNLLLVPPILFLVYRIFIPAKITPEPPATQYTGHEYNWMPAKYPEVLCHKEYTAKQLAEYDGTKGERILLSIMRVGPDGKLNSKGERTVFDVSAGRTFYGPDGVYGNFAGRDASRGMAKQSFEPDVLTPIDQPLDTLTDLTPSEIENMRGWHQHFEGKYIVCGQLVDTDASALTCGNKINYSKRLNCEYSAQEGFIRWMTTTNRMFIVKPRRLRSSGYNADWARIFLWSSTCMKDAERVADEVDVTTRTASDTPHNAMGCLNLETDETRGTPFLAVIFRAMGGGGDNYSYSETFCDWVGLGTLPMSLITIANMVAFAFGEIDVVFSILNNLSLPARPTALSRDTVLPTADAICAGRVIKSTKLDRSRIAFSH</sequence>
<reference evidence="8" key="1">
    <citation type="submission" date="2016-06" db="EMBL/GenBank/DDBJ databases">
        <authorList>
            <person name="Cuomo C."/>
            <person name="Litvintseva A."/>
            <person name="Heitman J."/>
            <person name="Chen Y."/>
            <person name="Sun S."/>
            <person name="Springer D."/>
            <person name="Dromer F."/>
            <person name="Young S."/>
            <person name="Zeng Q."/>
            <person name="Chapman S."/>
            <person name="Gujja S."/>
            <person name="Saif S."/>
            <person name="Birren B."/>
        </authorList>
    </citation>
    <scope>NUCLEOTIDE SEQUENCE</scope>
    <source>
        <strain evidence="8">CBS 7841</strain>
    </source>
</reference>
<keyword evidence="3" id="KW-0479">Metal-binding</keyword>
<evidence type="ECO:0000256" key="6">
    <source>
        <dbReference type="ARBA" id="ARBA00038357"/>
    </source>
</evidence>
<dbReference type="InterPro" id="IPR001199">
    <property type="entry name" value="Cyt_B5-like_heme/steroid-bd"/>
</dbReference>
<evidence type="ECO:0000256" key="1">
    <source>
        <dbReference type="ARBA" id="ARBA00004240"/>
    </source>
</evidence>
<dbReference type="GeneID" id="91084727"/>
<reference evidence="8" key="2">
    <citation type="journal article" date="2022" name="Elife">
        <title>Obligate sexual reproduction of a homothallic fungus closely related to the Cryptococcus pathogenic species complex.</title>
        <authorList>
            <person name="Passer A.R."/>
            <person name="Clancey S.A."/>
            <person name="Shea T."/>
            <person name="David-Palma M."/>
            <person name="Averette A.F."/>
            <person name="Boekhout T."/>
            <person name="Porcel B.M."/>
            <person name="Nowrousian M."/>
            <person name="Cuomo C.A."/>
            <person name="Sun S."/>
            <person name="Heitman J."/>
            <person name="Coelho M.A."/>
        </authorList>
    </citation>
    <scope>NUCLEOTIDE SEQUENCE</scope>
    <source>
        <strain evidence="8">CBS 7841</strain>
    </source>
</reference>
<dbReference type="GO" id="GO:0016020">
    <property type="term" value="C:membrane"/>
    <property type="evidence" value="ECO:0007669"/>
    <property type="project" value="TreeGrafter"/>
</dbReference>
<dbReference type="PANTHER" id="PTHR10281:SF72">
    <property type="entry name" value="NEUDESIN"/>
    <property type="match status" value="1"/>
</dbReference>
<dbReference type="InterPro" id="IPR050577">
    <property type="entry name" value="MAPR/NEUFC/NENF-like"/>
</dbReference>
<comment type="subcellular location">
    <subcellularLocation>
        <location evidence="1">Endoplasmic reticulum</location>
    </subcellularLocation>
</comment>
<proteinExistence type="inferred from homology"/>
<dbReference type="AlphaFoldDB" id="A0AAJ8LZ17"/>
<evidence type="ECO:0000256" key="2">
    <source>
        <dbReference type="ARBA" id="ARBA00022617"/>
    </source>
</evidence>
<evidence type="ECO:0000313" key="9">
    <source>
        <dbReference type="Proteomes" id="UP000094043"/>
    </source>
</evidence>
<keyword evidence="9" id="KW-1185">Reference proteome</keyword>
<keyword evidence="2" id="KW-0349">Heme</keyword>
<feature type="domain" description="Cytochrome b5 heme-binding" evidence="7">
    <location>
        <begin position="58"/>
        <end position="172"/>
    </location>
</feature>